<name>M2MRG9_BAUPA</name>
<dbReference type="Proteomes" id="UP000011761">
    <property type="component" value="Unassembled WGS sequence"/>
</dbReference>
<feature type="compositionally biased region" description="Polar residues" evidence="2">
    <location>
        <begin position="92"/>
        <end position="101"/>
    </location>
</feature>
<evidence type="ECO:0000256" key="1">
    <source>
        <dbReference type="SAM" id="Coils"/>
    </source>
</evidence>
<proteinExistence type="predicted"/>
<feature type="coiled-coil region" evidence="1">
    <location>
        <begin position="140"/>
        <end position="204"/>
    </location>
</feature>
<dbReference type="AlphaFoldDB" id="M2MRG9"/>
<evidence type="ECO:0000256" key="2">
    <source>
        <dbReference type="SAM" id="MobiDB-lite"/>
    </source>
</evidence>
<dbReference type="KEGG" id="bcom:BAUCODRAFT_150274"/>
<feature type="compositionally biased region" description="Polar residues" evidence="2">
    <location>
        <begin position="54"/>
        <end position="85"/>
    </location>
</feature>
<feature type="compositionally biased region" description="Pro residues" evidence="2">
    <location>
        <begin position="108"/>
        <end position="121"/>
    </location>
</feature>
<evidence type="ECO:0000313" key="4">
    <source>
        <dbReference type="Proteomes" id="UP000011761"/>
    </source>
</evidence>
<organism evidence="3 4">
    <name type="scientific">Baudoinia panamericana (strain UAMH 10762)</name>
    <name type="common">Angels' share fungus</name>
    <name type="synonym">Baudoinia compniacensis (strain UAMH 10762)</name>
    <dbReference type="NCBI Taxonomy" id="717646"/>
    <lineage>
        <taxon>Eukaryota</taxon>
        <taxon>Fungi</taxon>
        <taxon>Dikarya</taxon>
        <taxon>Ascomycota</taxon>
        <taxon>Pezizomycotina</taxon>
        <taxon>Dothideomycetes</taxon>
        <taxon>Dothideomycetidae</taxon>
        <taxon>Mycosphaerellales</taxon>
        <taxon>Teratosphaeriaceae</taxon>
        <taxon>Baudoinia</taxon>
    </lineage>
</organism>
<evidence type="ECO:0000313" key="3">
    <source>
        <dbReference type="EMBL" id="EMC94053.1"/>
    </source>
</evidence>
<dbReference type="EMBL" id="KB445559">
    <property type="protein sequence ID" value="EMC94053.1"/>
    <property type="molecule type" value="Genomic_DNA"/>
</dbReference>
<gene>
    <name evidence="3" type="ORF">BAUCODRAFT_150274</name>
</gene>
<protein>
    <submittedName>
        <fullName evidence="3">Uncharacterized protein</fullName>
    </submittedName>
</protein>
<keyword evidence="1" id="KW-0175">Coiled coil</keyword>
<keyword evidence="4" id="KW-1185">Reference proteome</keyword>
<dbReference type="RefSeq" id="XP_007679008.1">
    <property type="nucleotide sequence ID" value="XM_007680818.1"/>
</dbReference>
<reference evidence="3 4" key="1">
    <citation type="journal article" date="2012" name="PLoS Pathog.">
        <title>Diverse lifestyles and strategies of plant pathogenesis encoded in the genomes of eighteen Dothideomycetes fungi.</title>
        <authorList>
            <person name="Ohm R.A."/>
            <person name="Feau N."/>
            <person name="Henrissat B."/>
            <person name="Schoch C.L."/>
            <person name="Horwitz B.A."/>
            <person name="Barry K.W."/>
            <person name="Condon B.J."/>
            <person name="Copeland A.C."/>
            <person name="Dhillon B."/>
            <person name="Glaser F."/>
            <person name="Hesse C.N."/>
            <person name="Kosti I."/>
            <person name="LaButti K."/>
            <person name="Lindquist E.A."/>
            <person name="Lucas S."/>
            <person name="Salamov A.A."/>
            <person name="Bradshaw R.E."/>
            <person name="Ciuffetti L."/>
            <person name="Hamelin R.C."/>
            <person name="Kema G.H.J."/>
            <person name="Lawrence C."/>
            <person name="Scott J.A."/>
            <person name="Spatafora J.W."/>
            <person name="Turgeon B.G."/>
            <person name="de Wit P.J.G.M."/>
            <person name="Zhong S."/>
            <person name="Goodwin S.B."/>
            <person name="Grigoriev I.V."/>
        </authorList>
    </citation>
    <scope>NUCLEOTIDE SEQUENCE [LARGE SCALE GENOMIC DNA]</scope>
    <source>
        <strain evidence="3 4">UAMH 10762</strain>
    </source>
</reference>
<sequence>MAKPLPSPEQTKATSVGGTQTVLSSTTAGSYRPKRPAATAEGARPENDPASDDAVSSNSSEAAHSKQAGLTPSAASMSIQPQTLKHSPDPAKTSSTASTNDSNKENRPPLPPNGLTTPPPTQALKRSRDVLEASEDHPDIEQLQLSNKRLQKELQIEQIMTKSRRSRLEAAKKEAAKIKQRAKAEAAARQLAEETAEAEREQMMHETHVTSVTGKGECIMVGFVCLALGVWLGTAV</sequence>
<feature type="compositionally biased region" description="Basic and acidic residues" evidence="2">
    <location>
        <begin position="126"/>
        <end position="140"/>
    </location>
</feature>
<feature type="compositionally biased region" description="Polar residues" evidence="2">
    <location>
        <begin position="8"/>
        <end position="29"/>
    </location>
</feature>
<dbReference type="GeneID" id="19109038"/>
<feature type="region of interest" description="Disordered" evidence="2">
    <location>
        <begin position="1"/>
        <end position="140"/>
    </location>
</feature>
<accession>M2MRG9</accession>
<dbReference type="HOGENOM" id="CLU_1175220_0_0_1"/>